<comment type="similarity">
    <text evidence="1">Belongs to the nuclear import and ribosome assembly adapter family.</text>
</comment>
<feature type="compositionally biased region" description="Acidic residues" evidence="2">
    <location>
        <begin position="365"/>
        <end position="379"/>
    </location>
</feature>
<evidence type="ECO:0000259" key="3">
    <source>
        <dbReference type="Pfam" id="PF25567"/>
    </source>
</evidence>
<sequence>MRVPDSHLPHGLAQASSTSSKTEAILPIIQKMESADSSERKWACVAVSNLIQNDPSTRRLLQGKNVVGALIARLTDSEEEVVIEAMGSLRNLCIDGGYDICAEMYNKNILVPLKTFIPKISSTLEQFLQTPKSAPENALKVVYEFADNVITALWCLSETSNKALNAINAIRLAPFLMSFLASREQLPIAPIVAAAQCLYVLTDDNDPAINDVRADAGYISCLFDIVRSVHHDMKVNGKAKERDQRSITISVLAAGILRNISPLPPPVAASFVDIDKDIVLPLLQPVITSVSLPDTSNNVQALVSQQASIPQTEKSSLKSTPKFDHKSPIEIELERLESCLRTVQLALEILTGTCATLPDPGLNVDEAESDDNEENDDKEEAEVMEDMDIDMSTINDKSGMEQSETVPLLPPLVPALLALAQPTSLSFPPLASISVHPPTTSALSGIHVSALECLNNIFLSLARVRNTSISSDKEAGQRVWKDVWSALSVVGPEFGMGQERRREMWEISVGVLWGIGNVWKGSLAPDVNEVNLLTQFCNASSDSQTRVKCIGTLECLAQHPDSIDSNRIISEYLLSFLPTGTSSEVGIEPVLQSVSAIIDIYSDEMLPYDVNFRQGRYLNRLASSIDGMKKLVKTIDRRKPGGRVLRLRGEEIRDNLIAFVEYRKNLKL</sequence>
<accession>A0A9P7W3Z8</accession>
<dbReference type="GeneID" id="66107337"/>
<dbReference type="InterPro" id="IPR052616">
    <property type="entry name" value="SYO1-like"/>
</dbReference>
<proteinExistence type="inferred from homology"/>
<dbReference type="EMBL" id="MU250524">
    <property type="protein sequence ID" value="KAG7452218.1"/>
    <property type="molecule type" value="Genomic_DNA"/>
</dbReference>
<dbReference type="GO" id="GO:0042273">
    <property type="term" value="P:ribosomal large subunit biogenesis"/>
    <property type="evidence" value="ECO:0007669"/>
    <property type="project" value="TreeGrafter"/>
</dbReference>
<dbReference type="RefSeq" id="XP_043045718.1">
    <property type="nucleotide sequence ID" value="XM_043185040.1"/>
</dbReference>
<evidence type="ECO:0000256" key="2">
    <source>
        <dbReference type="SAM" id="MobiDB-lite"/>
    </source>
</evidence>
<dbReference type="GO" id="GO:0051082">
    <property type="term" value="F:unfolded protein binding"/>
    <property type="evidence" value="ECO:0007669"/>
    <property type="project" value="TreeGrafter"/>
</dbReference>
<gene>
    <name evidence="4" type="ORF">BT62DRAFT_926427</name>
</gene>
<reference evidence="4" key="1">
    <citation type="submission" date="2020-11" db="EMBL/GenBank/DDBJ databases">
        <title>Adaptations for nitrogen fixation in a non-lichenized fungal sporocarp promotes dispersal by wood-feeding termites.</title>
        <authorList>
            <consortium name="DOE Joint Genome Institute"/>
            <person name="Koch R.A."/>
            <person name="Yoon G."/>
            <person name="Arayal U."/>
            <person name="Lail K."/>
            <person name="Amirebrahimi M."/>
            <person name="Labutti K."/>
            <person name="Lipzen A."/>
            <person name="Riley R."/>
            <person name="Barry K."/>
            <person name="Henrissat B."/>
            <person name="Grigoriev I.V."/>
            <person name="Herr J.R."/>
            <person name="Aime M.C."/>
        </authorList>
    </citation>
    <scope>NUCLEOTIDE SEQUENCE</scope>
    <source>
        <strain evidence="4">MCA 3950</strain>
    </source>
</reference>
<name>A0A9P7W3Z8_9AGAR</name>
<organism evidence="4 5">
    <name type="scientific">Guyanagaster necrorhizus</name>
    <dbReference type="NCBI Taxonomy" id="856835"/>
    <lineage>
        <taxon>Eukaryota</taxon>
        <taxon>Fungi</taxon>
        <taxon>Dikarya</taxon>
        <taxon>Basidiomycota</taxon>
        <taxon>Agaricomycotina</taxon>
        <taxon>Agaricomycetes</taxon>
        <taxon>Agaricomycetidae</taxon>
        <taxon>Agaricales</taxon>
        <taxon>Marasmiineae</taxon>
        <taxon>Physalacriaceae</taxon>
        <taxon>Guyanagaster</taxon>
    </lineage>
</organism>
<evidence type="ECO:0000313" key="5">
    <source>
        <dbReference type="Proteomes" id="UP000812287"/>
    </source>
</evidence>
<dbReference type="Pfam" id="PF25567">
    <property type="entry name" value="TPR_SYO1"/>
    <property type="match status" value="1"/>
</dbReference>
<dbReference type="SUPFAM" id="SSF48371">
    <property type="entry name" value="ARM repeat"/>
    <property type="match status" value="1"/>
</dbReference>
<dbReference type="Proteomes" id="UP000812287">
    <property type="component" value="Unassembled WGS sequence"/>
</dbReference>
<evidence type="ECO:0000256" key="1">
    <source>
        <dbReference type="ARBA" id="ARBA00049983"/>
    </source>
</evidence>
<dbReference type="Gene3D" id="1.25.10.10">
    <property type="entry name" value="Leucine-rich Repeat Variant"/>
    <property type="match status" value="1"/>
</dbReference>
<dbReference type="InterPro" id="IPR016024">
    <property type="entry name" value="ARM-type_fold"/>
</dbReference>
<dbReference type="AlphaFoldDB" id="A0A9P7W3Z8"/>
<keyword evidence="5" id="KW-1185">Reference proteome</keyword>
<dbReference type="InterPro" id="IPR057990">
    <property type="entry name" value="TPR_SYO1"/>
</dbReference>
<dbReference type="InterPro" id="IPR011989">
    <property type="entry name" value="ARM-like"/>
</dbReference>
<dbReference type="CDD" id="cd13394">
    <property type="entry name" value="Syo1_like"/>
    <property type="match status" value="1"/>
</dbReference>
<feature type="domain" description="SYO1-like TPR repeats" evidence="3">
    <location>
        <begin position="412"/>
        <end position="666"/>
    </location>
</feature>
<protein>
    <submittedName>
        <fullName evidence="4">ARM repeat-containing protein</fullName>
    </submittedName>
</protein>
<dbReference type="OrthoDB" id="288703at2759"/>
<dbReference type="GO" id="GO:0006606">
    <property type="term" value="P:protein import into nucleus"/>
    <property type="evidence" value="ECO:0007669"/>
    <property type="project" value="TreeGrafter"/>
</dbReference>
<dbReference type="PANTHER" id="PTHR13347:SF1">
    <property type="entry name" value="HEAT REPEAT-CONTAINING PROTEIN 3"/>
    <property type="match status" value="1"/>
</dbReference>
<evidence type="ECO:0000313" key="4">
    <source>
        <dbReference type="EMBL" id="KAG7452218.1"/>
    </source>
</evidence>
<comment type="caution">
    <text evidence="4">The sequence shown here is derived from an EMBL/GenBank/DDBJ whole genome shotgun (WGS) entry which is preliminary data.</text>
</comment>
<dbReference type="PANTHER" id="PTHR13347">
    <property type="entry name" value="HEAT REPEAT-CONTAINING PROTEIN 3"/>
    <property type="match status" value="1"/>
</dbReference>
<feature type="region of interest" description="Disordered" evidence="2">
    <location>
        <begin position="359"/>
        <end position="379"/>
    </location>
</feature>